<comment type="function">
    <text evidence="9">Catalyzes the reduction of all-trans-retinal to all-trans-retinol in the presence of NADPH.</text>
</comment>
<keyword evidence="7" id="KW-0443">Lipid metabolism</keyword>
<dbReference type="InterPro" id="IPR020904">
    <property type="entry name" value="Sc_DH/Rdtase_CS"/>
</dbReference>
<dbReference type="AlphaFoldDB" id="A0AAF0Y604"/>
<dbReference type="Pfam" id="PF00106">
    <property type="entry name" value="adh_short"/>
    <property type="match status" value="1"/>
</dbReference>
<reference evidence="15" key="1">
    <citation type="submission" date="2023-10" db="EMBL/GenBank/DDBJ databases">
        <authorList>
            <person name="Noh H."/>
        </authorList>
    </citation>
    <scope>NUCLEOTIDE SEQUENCE</scope>
    <source>
        <strain evidence="15">DUCC4014</strain>
    </source>
</reference>
<dbReference type="InterPro" id="IPR057326">
    <property type="entry name" value="KR_dom"/>
</dbReference>
<proteinExistence type="inferred from homology"/>
<protein>
    <recommendedName>
        <fullName evidence="10">Short-chain dehydrogenase/reductase 3</fullName>
    </recommendedName>
    <alternativeName>
        <fullName evidence="11">Retinal short-chain dehydrogenase/reductase 1</fullName>
    </alternativeName>
</protein>
<keyword evidence="16" id="KW-1185">Reference proteome</keyword>
<keyword evidence="6" id="KW-0560">Oxidoreductase</keyword>
<evidence type="ECO:0000256" key="5">
    <source>
        <dbReference type="ARBA" id="ARBA00022989"/>
    </source>
</evidence>
<evidence type="ECO:0000313" key="15">
    <source>
        <dbReference type="EMBL" id="WOO78889.1"/>
    </source>
</evidence>
<dbReference type="InterPro" id="IPR036291">
    <property type="entry name" value="NAD(P)-bd_dom_sf"/>
</dbReference>
<keyword evidence="4" id="KW-0521">NADP</keyword>
<evidence type="ECO:0000256" key="9">
    <source>
        <dbReference type="ARBA" id="ARBA00059620"/>
    </source>
</evidence>
<gene>
    <name evidence="15" type="primary">SDR16C6</name>
    <name evidence="15" type="ORF">LOC62_02G002428</name>
</gene>
<evidence type="ECO:0000256" key="3">
    <source>
        <dbReference type="ARBA" id="ARBA00022692"/>
    </source>
</evidence>
<dbReference type="PRINTS" id="PR00081">
    <property type="entry name" value="GDHRDH"/>
</dbReference>
<dbReference type="CDD" id="cd05339">
    <property type="entry name" value="17beta-HSDXI-like_SDR_c"/>
    <property type="match status" value="1"/>
</dbReference>
<feature type="region of interest" description="Disordered" evidence="13">
    <location>
        <begin position="1"/>
        <end position="34"/>
    </location>
</feature>
<dbReference type="InterPro" id="IPR002347">
    <property type="entry name" value="SDR_fam"/>
</dbReference>
<dbReference type="RefSeq" id="XP_062624921.1">
    <property type="nucleotide sequence ID" value="XM_062768937.1"/>
</dbReference>
<dbReference type="GO" id="GO:0016020">
    <property type="term" value="C:membrane"/>
    <property type="evidence" value="ECO:0007669"/>
    <property type="project" value="UniProtKB-SubCell"/>
</dbReference>
<organism evidence="15 16">
    <name type="scientific">Vanrija pseudolonga</name>
    <dbReference type="NCBI Taxonomy" id="143232"/>
    <lineage>
        <taxon>Eukaryota</taxon>
        <taxon>Fungi</taxon>
        <taxon>Dikarya</taxon>
        <taxon>Basidiomycota</taxon>
        <taxon>Agaricomycotina</taxon>
        <taxon>Tremellomycetes</taxon>
        <taxon>Trichosporonales</taxon>
        <taxon>Trichosporonaceae</taxon>
        <taxon>Vanrija</taxon>
    </lineage>
</organism>
<dbReference type="PANTHER" id="PTHR24322">
    <property type="entry name" value="PKSB"/>
    <property type="match status" value="1"/>
</dbReference>
<evidence type="ECO:0000256" key="12">
    <source>
        <dbReference type="RuleBase" id="RU000363"/>
    </source>
</evidence>
<keyword evidence="8" id="KW-0472">Membrane</keyword>
<evidence type="ECO:0000259" key="14">
    <source>
        <dbReference type="SMART" id="SM00822"/>
    </source>
</evidence>
<dbReference type="Gene3D" id="3.40.50.720">
    <property type="entry name" value="NAD(P)-binding Rossmann-like Domain"/>
    <property type="match status" value="1"/>
</dbReference>
<evidence type="ECO:0000256" key="2">
    <source>
        <dbReference type="ARBA" id="ARBA00006484"/>
    </source>
</evidence>
<evidence type="ECO:0000256" key="13">
    <source>
        <dbReference type="SAM" id="MobiDB-lite"/>
    </source>
</evidence>
<evidence type="ECO:0000256" key="4">
    <source>
        <dbReference type="ARBA" id="ARBA00022857"/>
    </source>
</evidence>
<dbReference type="EMBL" id="CP086715">
    <property type="protein sequence ID" value="WOO78889.1"/>
    <property type="molecule type" value="Genomic_DNA"/>
</dbReference>
<sequence length="399" mass="43761">MATPRSSISTRSTYERASRQPPTPPPLEARNAPLSSIIQPDDGPLFTRIFGLASIAVAIFRLWTQDAQPSTRAVTVLLLLGGFWLVLVRKNAEAPIDWSKEIVLITGGGSGLGAVLAQKIINDPKRQGVKVVVLTNVPPERFDSRIATYNCDVSSKADVELVADIVRFEVGAPTILINNAGVVNGKLILDLTEDDVRRSFDVNALAHYWTIQAFLPDMLDKRHGHIVNVASVLGLCGFAQCADYCASKAAVISLHASLRSELDLHYTTPEIRTTTVCPGHIQTAMFSRIYVPDRLLLKPLTLSLSPEAVADAISDSLNGSRRDSILRLPFYTHSARLLGPGPSLVPAPLRRAIEWFTAANFAMFNFGPKPSYADRLRAWRTETRARRGFVDPFAHTSRT</sequence>
<dbReference type="PRINTS" id="PR00080">
    <property type="entry name" value="SDRFAMILY"/>
</dbReference>
<comment type="subcellular location">
    <subcellularLocation>
        <location evidence="1">Membrane</location>
        <topology evidence="1">Multi-pass membrane protein</topology>
    </subcellularLocation>
</comment>
<evidence type="ECO:0000256" key="1">
    <source>
        <dbReference type="ARBA" id="ARBA00004141"/>
    </source>
</evidence>
<dbReference type="PANTHER" id="PTHR24322:SF736">
    <property type="entry name" value="RETINOL DEHYDROGENASE 10"/>
    <property type="match status" value="1"/>
</dbReference>
<dbReference type="GeneID" id="87805676"/>
<dbReference type="SUPFAM" id="SSF51735">
    <property type="entry name" value="NAD(P)-binding Rossmann-fold domains"/>
    <property type="match status" value="1"/>
</dbReference>
<dbReference type="Proteomes" id="UP000827549">
    <property type="component" value="Chromosome 2"/>
</dbReference>
<evidence type="ECO:0000256" key="10">
    <source>
        <dbReference type="ARBA" id="ARBA00068717"/>
    </source>
</evidence>
<evidence type="ECO:0000256" key="8">
    <source>
        <dbReference type="ARBA" id="ARBA00023136"/>
    </source>
</evidence>
<evidence type="ECO:0000256" key="11">
    <source>
        <dbReference type="ARBA" id="ARBA00082544"/>
    </source>
</evidence>
<evidence type="ECO:0000256" key="7">
    <source>
        <dbReference type="ARBA" id="ARBA00023098"/>
    </source>
</evidence>
<dbReference type="SMART" id="SM00822">
    <property type="entry name" value="PKS_KR"/>
    <property type="match status" value="1"/>
</dbReference>
<comment type="similarity">
    <text evidence="2 12">Belongs to the short-chain dehydrogenases/reductases (SDR) family.</text>
</comment>
<dbReference type="GO" id="GO:0052650">
    <property type="term" value="F:all-trans-retinol dehydrogenase (NADP+) activity"/>
    <property type="evidence" value="ECO:0007669"/>
    <property type="project" value="UniProtKB-ARBA"/>
</dbReference>
<dbReference type="FunFam" id="3.40.50.720:FF:000131">
    <property type="entry name" value="Short-chain dehydrogenase/reductase 3"/>
    <property type="match status" value="1"/>
</dbReference>
<keyword evidence="3" id="KW-0812">Transmembrane</keyword>
<accession>A0AAF0Y604</accession>
<name>A0AAF0Y604_9TREE</name>
<dbReference type="PROSITE" id="PS00061">
    <property type="entry name" value="ADH_SHORT"/>
    <property type="match status" value="1"/>
</dbReference>
<evidence type="ECO:0000313" key="16">
    <source>
        <dbReference type="Proteomes" id="UP000827549"/>
    </source>
</evidence>
<feature type="domain" description="Ketoreductase" evidence="14">
    <location>
        <begin position="101"/>
        <end position="316"/>
    </location>
</feature>
<feature type="compositionally biased region" description="Polar residues" evidence="13">
    <location>
        <begin position="1"/>
        <end position="12"/>
    </location>
</feature>
<evidence type="ECO:0000256" key="6">
    <source>
        <dbReference type="ARBA" id="ARBA00023002"/>
    </source>
</evidence>
<keyword evidence="5" id="KW-1133">Transmembrane helix</keyword>